<evidence type="ECO:0000313" key="2">
    <source>
        <dbReference type="EMBL" id="SFP64895.1"/>
    </source>
</evidence>
<dbReference type="Proteomes" id="UP000182624">
    <property type="component" value="Unassembled WGS sequence"/>
</dbReference>
<keyword evidence="3" id="KW-1185">Reference proteome</keyword>
<protein>
    <submittedName>
        <fullName evidence="2">Uncharacterized protein</fullName>
    </submittedName>
</protein>
<keyword evidence="1" id="KW-0472">Membrane</keyword>
<reference evidence="3" key="1">
    <citation type="submission" date="2016-10" db="EMBL/GenBank/DDBJ databases">
        <authorList>
            <person name="Varghese N."/>
            <person name="Submissions S."/>
        </authorList>
    </citation>
    <scope>NUCLEOTIDE SEQUENCE [LARGE SCALE GENOMIC DNA]</scope>
    <source>
        <strain evidence="3">P18</strain>
    </source>
</reference>
<organism evidence="2 3">
    <name type="scientific">Butyrivibrio proteoclasticus</name>
    <dbReference type="NCBI Taxonomy" id="43305"/>
    <lineage>
        <taxon>Bacteria</taxon>
        <taxon>Bacillati</taxon>
        <taxon>Bacillota</taxon>
        <taxon>Clostridia</taxon>
        <taxon>Lachnospirales</taxon>
        <taxon>Lachnospiraceae</taxon>
        <taxon>Butyrivibrio</taxon>
    </lineage>
</organism>
<sequence>MKEDIFRKKSIERISSPDDLTTYIHVARAEGWIVLIAVMIILFGLIGWSYFSSINSYIYGKAEVSEGVVTATFEDSVAARNLTMDMNLEIGDFLVPIGFVKQDEYGNIIAVANVDIPDGSYDVKASYKETQLISLLFN</sequence>
<name>A0A1I5S2G0_9FIRM</name>
<evidence type="ECO:0000313" key="3">
    <source>
        <dbReference type="Proteomes" id="UP000182624"/>
    </source>
</evidence>
<accession>A0A1I5S2G0</accession>
<dbReference type="AlphaFoldDB" id="A0A1I5S2G0"/>
<dbReference type="EMBL" id="FOXO01000005">
    <property type="protein sequence ID" value="SFP64895.1"/>
    <property type="molecule type" value="Genomic_DNA"/>
</dbReference>
<evidence type="ECO:0000256" key="1">
    <source>
        <dbReference type="SAM" id="Phobius"/>
    </source>
</evidence>
<gene>
    <name evidence="2" type="ORF">SAMN04487928_10589</name>
</gene>
<feature type="transmembrane region" description="Helical" evidence="1">
    <location>
        <begin position="32"/>
        <end position="51"/>
    </location>
</feature>
<keyword evidence="1" id="KW-0812">Transmembrane</keyword>
<proteinExistence type="predicted"/>
<keyword evidence="1" id="KW-1133">Transmembrane helix</keyword>
<dbReference type="OrthoDB" id="1822314at2"/>